<accession>A0ABR8ZCR6</accession>
<evidence type="ECO:0008006" key="4">
    <source>
        <dbReference type="Google" id="ProtNLM"/>
    </source>
</evidence>
<evidence type="ECO:0000256" key="1">
    <source>
        <dbReference type="SAM" id="Phobius"/>
    </source>
</evidence>
<name>A0ABR8ZCR6_9FLAO</name>
<reference evidence="2 3" key="1">
    <citation type="submission" date="2020-09" db="EMBL/GenBank/DDBJ databases">
        <title>Genome seq and assembly of Chryseobacterium sp.</title>
        <authorList>
            <person name="Chhetri G."/>
        </authorList>
    </citation>
    <scope>NUCLEOTIDE SEQUENCE [LARGE SCALE GENOMIC DNA]</scope>
    <source>
        <strain evidence="2 3">GCR10</strain>
    </source>
</reference>
<evidence type="ECO:0000313" key="2">
    <source>
        <dbReference type="EMBL" id="MBD8083037.1"/>
    </source>
</evidence>
<keyword evidence="1" id="KW-1133">Transmembrane helix</keyword>
<feature type="transmembrane region" description="Helical" evidence="1">
    <location>
        <begin position="6"/>
        <end position="27"/>
    </location>
</feature>
<keyword evidence="1" id="KW-0472">Membrane</keyword>
<sequence>METSLIIQYIILALVFGFACYALFRILKKNFAPKKFDSKRTGCDNDCGCS</sequence>
<protein>
    <recommendedName>
        <fullName evidence="4">FeoB-associated Cys-rich membrane protein</fullName>
    </recommendedName>
</protein>
<organism evidence="2 3">
    <name type="scientific">Chryseobacterium caseinilyticum</name>
    <dbReference type="NCBI Taxonomy" id="2771428"/>
    <lineage>
        <taxon>Bacteria</taxon>
        <taxon>Pseudomonadati</taxon>
        <taxon>Bacteroidota</taxon>
        <taxon>Flavobacteriia</taxon>
        <taxon>Flavobacteriales</taxon>
        <taxon>Weeksellaceae</taxon>
        <taxon>Chryseobacterium group</taxon>
        <taxon>Chryseobacterium</taxon>
    </lineage>
</organism>
<dbReference type="Proteomes" id="UP000637299">
    <property type="component" value="Unassembled WGS sequence"/>
</dbReference>
<evidence type="ECO:0000313" key="3">
    <source>
        <dbReference type="Proteomes" id="UP000637299"/>
    </source>
</evidence>
<comment type="caution">
    <text evidence="2">The sequence shown here is derived from an EMBL/GenBank/DDBJ whole genome shotgun (WGS) entry which is preliminary data.</text>
</comment>
<keyword evidence="1" id="KW-0812">Transmembrane</keyword>
<gene>
    <name evidence="2" type="ORF">IC610_11490</name>
</gene>
<keyword evidence="3" id="KW-1185">Reference proteome</keyword>
<proteinExistence type="predicted"/>
<dbReference type="EMBL" id="JACYFS010000003">
    <property type="protein sequence ID" value="MBD8083037.1"/>
    <property type="molecule type" value="Genomic_DNA"/>
</dbReference>